<evidence type="ECO:0008006" key="4">
    <source>
        <dbReference type="Google" id="ProtNLM"/>
    </source>
</evidence>
<feature type="chain" id="PRO_5008000806" description="SbsA Ig-like domain-containing protein" evidence="1">
    <location>
        <begin position="38"/>
        <end position="653"/>
    </location>
</feature>
<feature type="signal peptide" evidence="1">
    <location>
        <begin position="1"/>
        <end position="37"/>
    </location>
</feature>
<dbReference type="OrthoDB" id="2963391at2"/>
<keyword evidence="3" id="KW-1185">Reference proteome</keyword>
<dbReference type="EMBL" id="CP011388">
    <property type="protein sequence ID" value="ANE46695.1"/>
    <property type="molecule type" value="Genomic_DNA"/>
</dbReference>
<dbReference type="STRING" id="1178515.SY83_10895"/>
<dbReference type="AlphaFoldDB" id="A0A172TI08"/>
<dbReference type="PATRIC" id="fig|1178515.4.peg.2187"/>
<dbReference type="KEGG" id="pswu:SY83_10895"/>
<proteinExistence type="predicted"/>
<dbReference type="RefSeq" id="WP_068606411.1">
    <property type="nucleotide sequence ID" value="NZ_CP011388.1"/>
</dbReference>
<sequence>MFTQNMFDNMKKAVIGSAFLVTVTVASLVGAPSTADAYQPTPLENSFYPENNESGVPSQLPYVRVSFNSNPGEIIGAHTPATISIDKLDGAAEQQAKIQVIEMSTNTPVHAMLASTDVNGDGVLDPELIVTGNTLAIKVNPFDATKAVNDPNNKNRLKPGESYQVIIPQGSIVHKTGDTSKDNNKAISWTFTVERKPTPANFSFQPGNQTFKFTPGIVNTGLPNNVHAHGVGYRKTLVLEFQNGVKPNVPENTIVISGNELSPSATPHNPTTITKQDVTSSNTLNVTMPVGNPLRANHLYTVSISNTLTDEDASIVKYFNIKPTTPSPVQVKAPGTKTVAQYKSEVVAYAEQVRRYAFNAIYPYFMTTDAKVIGAGNEAAKLASLAINTSRNISLDTTTATAALLHTTYAEPLYQAIEAATTGFDAVVNANYSYAPASTQSDLISTAATNKYPLKNDPIFIRFSTFRDFKQTLVDPATATVQNINNTILSIEPPRRVGVVIPKSYIKSIQTLHYVQGLVPSSQGNNLTNIDIAADSDVDKVIITSNRGVRVLNSKVNNVWTAGYAGLEADGLNEVRIQAYDKYGQILEERNFKLAVDGTDPLKEDYLPKESKVLGKTYSLHELMEDPKLFSEVLLHFPVSKLNELGIFLPYTP</sequence>
<evidence type="ECO:0000313" key="2">
    <source>
        <dbReference type="EMBL" id="ANE46695.1"/>
    </source>
</evidence>
<gene>
    <name evidence="2" type="ORF">SY83_10895</name>
</gene>
<name>A0A172TI08_9BACL</name>
<accession>A0A172TI08</accession>
<protein>
    <recommendedName>
        <fullName evidence="4">SbsA Ig-like domain-containing protein</fullName>
    </recommendedName>
</protein>
<evidence type="ECO:0000256" key="1">
    <source>
        <dbReference type="SAM" id="SignalP"/>
    </source>
</evidence>
<evidence type="ECO:0000313" key="3">
    <source>
        <dbReference type="Proteomes" id="UP000076927"/>
    </source>
</evidence>
<organism evidence="2 3">
    <name type="scientific">Paenibacillus swuensis</name>
    <dbReference type="NCBI Taxonomy" id="1178515"/>
    <lineage>
        <taxon>Bacteria</taxon>
        <taxon>Bacillati</taxon>
        <taxon>Bacillota</taxon>
        <taxon>Bacilli</taxon>
        <taxon>Bacillales</taxon>
        <taxon>Paenibacillaceae</taxon>
        <taxon>Paenibacillus</taxon>
    </lineage>
</organism>
<reference evidence="2 3" key="1">
    <citation type="submission" date="2015-01" db="EMBL/GenBank/DDBJ databases">
        <title>Paenibacillus swuensis/DY6/whole genome sequencing.</title>
        <authorList>
            <person name="Kim M.K."/>
            <person name="Srinivasan S."/>
            <person name="Lee J.-J."/>
        </authorList>
    </citation>
    <scope>NUCLEOTIDE SEQUENCE [LARGE SCALE GENOMIC DNA]</scope>
    <source>
        <strain evidence="2 3">DY6</strain>
    </source>
</reference>
<dbReference type="Proteomes" id="UP000076927">
    <property type="component" value="Chromosome"/>
</dbReference>
<keyword evidence="1" id="KW-0732">Signal</keyword>